<evidence type="ECO:0000313" key="2">
    <source>
        <dbReference type="Proteomes" id="UP000663722"/>
    </source>
</evidence>
<keyword evidence="2" id="KW-1185">Reference proteome</keyword>
<protein>
    <submittedName>
        <fullName evidence="1">Uncharacterized protein</fullName>
    </submittedName>
</protein>
<proteinExistence type="predicted"/>
<reference evidence="1" key="1">
    <citation type="journal article" date="2021" name="Microb. Physiol.">
        <title>Proteogenomic Insights into the Physiology of Marine, Sulfate-Reducing, Filamentous Desulfonema limicola and Desulfonema magnum.</title>
        <authorList>
            <person name="Schnaars V."/>
            <person name="Wohlbrand L."/>
            <person name="Scheve S."/>
            <person name="Hinrichs C."/>
            <person name="Reinhardt R."/>
            <person name="Rabus R."/>
        </authorList>
    </citation>
    <scope>NUCLEOTIDE SEQUENCE</scope>
    <source>
        <strain evidence="1">4be13</strain>
    </source>
</reference>
<sequence length="43" mass="5189">MKVGENLKFQISSMAQDLRTENFVPIFIKKWCYCFYQYGNISF</sequence>
<name>A0A975BTH0_9BACT</name>
<dbReference type="KEGG" id="dmm:dnm_074460"/>
<dbReference type="EMBL" id="CP061800">
    <property type="protein sequence ID" value="QTA91381.1"/>
    <property type="molecule type" value="Genomic_DNA"/>
</dbReference>
<evidence type="ECO:0000313" key="1">
    <source>
        <dbReference type="EMBL" id="QTA91381.1"/>
    </source>
</evidence>
<accession>A0A975BTH0</accession>
<dbReference type="AlphaFoldDB" id="A0A975BTH0"/>
<gene>
    <name evidence="1" type="ORF">dnm_074460</name>
</gene>
<dbReference type="Proteomes" id="UP000663722">
    <property type="component" value="Chromosome"/>
</dbReference>
<organism evidence="1 2">
    <name type="scientific">Desulfonema magnum</name>
    <dbReference type="NCBI Taxonomy" id="45655"/>
    <lineage>
        <taxon>Bacteria</taxon>
        <taxon>Pseudomonadati</taxon>
        <taxon>Thermodesulfobacteriota</taxon>
        <taxon>Desulfobacteria</taxon>
        <taxon>Desulfobacterales</taxon>
        <taxon>Desulfococcaceae</taxon>
        <taxon>Desulfonema</taxon>
    </lineage>
</organism>